<dbReference type="Pfam" id="PF03168">
    <property type="entry name" value="LEA_2"/>
    <property type="match status" value="1"/>
</dbReference>
<name>A0A2G5CRN6_AQUCA</name>
<dbReference type="InterPro" id="IPR044839">
    <property type="entry name" value="NDR1-like"/>
</dbReference>
<keyword evidence="9" id="KW-1185">Reference proteome</keyword>
<dbReference type="PANTHER" id="PTHR31234:SF55">
    <property type="entry name" value="LATE EMBRYOGENESIS ABUNDANT (LEA) HYDROXYPROLINE-RICH GLYCOPROTEIN FAMILY"/>
    <property type="match status" value="1"/>
</dbReference>
<organism evidence="8 9">
    <name type="scientific">Aquilegia coerulea</name>
    <name type="common">Rocky mountain columbine</name>
    <dbReference type="NCBI Taxonomy" id="218851"/>
    <lineage>
        <taxon>Eukaryota</taxon>
        <taxon>Viridiplantae</taxon>
        <taxon>Streptophyta</taxon>
        <taxon>Embryophyta</taxon>
        <taxon>Tracheophyta</taxon>
        <taxon>Spermatophyta</taxon>
        <taxon>Magnoliopsida</taxon>
        <taxon>Ranunculales</taxon>
        <taxon>Ranunculaceae</taxon>
        <taxon>Thalictroideae</taxon>
        <taxon>Aquilegia</taxon>
    </lineage>
</organism>
<comment type="subcellular location">
    <subcellularLocation>
        <location evidence="1">Membrane</location>
        <topology evidence="1">Single-pass membrane protein</topology>
    </subcellularLocation>
</comment>
<evidence type="ECO:0000259" key="7">
    <source>
        <dbReference type="Pfam" id="PF03168"/>
    </source>
</evidence>
<evidence type="ECO:0000313" key="9">
    <source>
        <dbReference type="Proteomes" id="UP000230069"/>
    </source>
</evidence>
<keyword evidence="2 6" id="KW-0812">Transmembrane</keyword>
<gene>
    <name evidence="8" type="ORF">AQUCO_03900064v1</name>
</gene>
<dbReference type="EMBL" id="KZ305056">
    <property type="protein sequence ID" value="PIA33942.1"/>
    <property type="molecule type" value="Genomic_DNA"/>
</dbReference>
<evidence type="ECO:0000313" key="8">
    <source>
        <dbReference type="EMBL" id="PIA33942.1"/>
    </source>
</evidence>
<keyword evidence="3 6" id="KW-1133">Transmembrane helix</keyword>
<feature type="transmembrane region" description="Helical" evidence="6">
    <location>
        <begin position="80"/>
        <end position="105"/>
    </location>
</feature>
<dbReference type="AlphaFoldDB" id="A0A2G5CRN6"/>
<keyword evidence="4 6" id="KW-0472">Membrane</keyword>
<evidence type="ECO:0000256" key="4">
    <source>
        <dbReference type="ARBA" id="ARBA00023136"/>
    </source>
</evidence>
<dbReference type="PANTHER" id="PTHR31234">
    <property type="entry name" value="LATE EMBRYOGENESIS ABUNDANT (LEA) HYDROXYPROLINE-RICH GLYCOPROTEIN FAMILY"/>
    <property type="match status" value="1"/>
</dbReference>
<feature type="region of interest" description="Disordered" evidence="5">
    <location>
        <begin position="1"/>
        <end position="40"/>
    </location>
</feature>
<proteinExistence type="predicted"/>
<dbReference type="InterPro" id="IPR004864">
    <property type="entry name" value="LEA_2"/>
</dbReference>
<evidence type="ECO:0000256" key="1">
    <source>
        <dbReference type="ARBA" id="ARBA00004167"/>
    </source>
</evidence>
<evidence type="ECO:0000256" key="2">
    <source>
        <dbReference type="ARBA" id="ARBA00022692"/>
    </source>
</evidence>
<dbReference type="OrthoDB" id="695142at2759"/>
<evidence type="ECO:0000256" key="5">
    <source>
        <dbReference type="SAM" id="MobiDB-lite"/>
    </source>
</evidence>
<evidence type="ECO:0000256" key="3">
    <source>
        <dbReference type="ARBA" id="ARBA00022989"/>
    </source>
</evidence>
<reference evidence="8 9" key="1">
    <citation type="submission" date="2017-09" db="EMBL/GenBank/DDBJ databases">
        <title>WGS assembly of Aquilegia coerulea Goldsmith.</title>
        <authorList>
            <person name="Hodges S."/>
            <person name="Kramer E."/>
            <person name="Nordborg M."/>
            <person name="Tomkins J."/>
            <person name="Borevitz J."/>
            <person name="Derieg N."/>
            <person name="Yan J."/>
            <person name="Mihaltcheva S."/>
            <person name="Hayes R.D."/>
            <person name="Rokhsar D."/>
        </authorList>
    </citation>
    <scope>NUCLEOTIDE SEQUENCE [LARGE SCALE GENOMIC DNA]</scope>
    <source>
        <strain evidence="9">cv. Goldsmith</strain>
    </source>
</reference>
<protein>
    <recommendedName>
        <fullName evidence="7">Late embryogenesis abundant protein LEA-2 subgroup domain-containing protein</fullName>
    </recommendedName>
</protein>
<dbReference type="InParanoid" id="A0A2G5CRN6"/>
<feature type="domain" description="Late embryogenesis abundant protein LEA-2 subgroup" evidence="7">
    <location>
        <begin position="140"/>
        <end position="234"/>
    </location>
</feature>
<feature type="compositionally biased region" description="Low complexity" evidence="5">
    <location>
        <begin position="24"/>
        <end position="40"/>
    </location>
</feature>
<dbReference type="GO" id="GO:0005886">
    <property type="term" value="C:plasma membrane"/>
    <property type="evidence" value="ECO:0007669"/>
    <property type="project" value="TreeGrafter"/>
</dbReference>
<evidence type="ECO:0000256" key="6">
    <source>
        <dbReference type="SAM" id="Phobius"/>
    </source>
</evidence>
<accession>A0A2G5CRN6</accession>
<dbReference type="GO" id="GO:0098542">
    <property type="term" value="P:defense response to other organism"/>
    <property type="evidence" value="ECO:0007669"/>
    <property type="project" value="InterPro"/>
</dbReference>
<sequence>MDYNHATGNPYPPPTQPGYSQPTQPAGYGQPMQPGYGQPHPGYDPNGYSYAAAAPPANYYNPNPYPPPGSGRGRRFNASFVSSFFAGMIIFFVLYSFITIMIWLFHRPEWPEFRVDSASTSGFNLDMDLSKLIGKLDVGFTVQNPNDKYSIFYEPLKTVMTYKHIPMTYSKTEAFSQVTKNETTFPVNFVASSVIAPFILRQQSTDKISLDLLATGWIRYKSPSWTTRSYSMRVYCDDIVVRMSPNKTEADALLSGQKTCKVGSNLWII</sequence>
<dbReference type="Proteomes" id="UP000230069">
    <property type="component" value="Unassembled WGS sequence"/>
</dbReference>